<keyword evidence="3 7" id="KW-0489">Methyltransferase</keyword>
<keyword evidence="2 7" id="KW-0698">rRNA processing</keyword>
<reference evidence="12 13" key="1">
    <citation type="submission" date="2018-01" db="EMBL/GenBank/DDBJ databases">
        <title>Genome characterization of the sugarcane-associated fungus Trichoderma ghanense CCMA-1212 and their application in lignocelulose bioconversion.</title>
        <authorList>
            <person name="Steindorff A.S."/>
            <person name="Mendes T.D."/>
            <person name="Vilela E.S.D."/>
            <person name="Rodrigues D.S."/>
            <person name="Formighieri E.F."/>
            <person name="Melo I.S."/>
            <person name="Favaro L.C.L."/>
        </authorList>
    </citation>
    <scope>NUCLEOTIDE SEQUENCE [LARGE SCALE GENOMIC DNA]</scope>
    <source>
        <strain evidence="12 13">CCMA-1212</strain>
    </source>
</reference>
<dbReference type="GeneID" id="300574224"/>
<evidence type="ECO:0000313" key="13">
    <source>
        <dbReference type="Proteomes" id="UP001642720"/>
    </source>
</evidence>
<dbReference type="InterPro" id="IPR050082">
    <property type="entry name" value="RNA_methyltr_RlmE"/>
</dbReference>
<feature type="domain" description="DUF3381" evidence="11">
    <location>
        <begin position="234"/>
        <end position="390"/>
    </location>
</feature>
<protein>
    <submittedName>
        <fullName evidence="12">AdoMet-dependent rRNA methyltransferase spb1</fullName>
    </submittedName>
</protein>
<dbReference type="InterPro" id="IPR024576">
    <property type="entry name" value="rRNA_MeTfrase_Spb1_DUF3381"/>
</dbReference>
<evidence type="ECO:0000259" key="9">
    <source>
        <dbReference type="Pfam" id="PF01728"/>
    </source>
</evidence>
<keyword evidence="6 7" id="KW-0539">Nucleus</keyword>
<dbReference type="GO" id="GO:0032259">
    <property type="term" value="P:methylation"/>
    <property type="evidence" value="ECO:0007669"/>
    <property type="project" value="UniProtKB-KW"/>
</dbReference>
<feature type="binding site" evidence="7">
    <location>
        <position position="76"/>
    </location>
    <ligand>
        <name>S-adenosyl-L-methionine</name>
        <dbReference type="ChEBI" id="CHEBI:59789"/>
    </ligand>
</feature>
<feature type="compositionally biased region" description="Acidic residues" evidence="8">
    <location>
        <begin position="615"/>
        <end position="633"/>
    </location>
</feature>
<comment type="subcellular location">
    <subcellularLocation>
        <location evidence="7">Nucleus</location>
        <location evidence="7">Nucleolus</location>
    </subcellularLocation>
</comment>
<dbReference type="EMBL" id="PPTA01000003">
    <property type="protein sequence ID" value="TFB05521.1"/>
    <property type="molecule type" value="Genomic_DNA"/>
</dbReference>
<evidence type="ECO:0000256" key="4">
    <source>
        <dbReference type="ARBA" id="ARBA00022679"/>
    </source>
</evidence>
<feature type="compositionally biased region" description="Acidic residues" evidence="8">
    <location>
        <begin position="509"/>
        <end position="531"/>
    </location>
</feature>
<feature type="compositionally biased region" description="Polar residues" evidence="8">
    <location>
        <begin position="587"/>
        <end position="610"/>
    </location>
</feature>
<feature type="active site" description="Proton acceptor" evidence="7">
    <location>
        <position position="157"/>
    </location>
</feature>
<feature type="domain" description="Ribosomal RNA methyltransferase SPB1-like C-terminal" evidence="10">
    <location>
        <begin position="615"/>
        <end position="825"/>
    </location>
</feature>
<dbReference type="SUPFAM" id="SSF53335">
    <property type="entry name" value="S-adenosyl-L-methionine-dependent methyltransferases"/>
    <property type="match status" value="1"/>
</dbReference>
<comment type="similarity">
    <text evidence="7">Belongs to the class I-like SAM-binding methyltransferase superfamily. RNA methyltransferase RlmE family. SPB1 subfamily.</text>
</comment>
<dbReference type="Proteomes" id="UP001642720">
    <property type="component" value="Unassembled WGS sequence"/>
</dbReference>
<evidence type="ECO:0000256" key="7">
    <source>
        <dbReference type="HAMAP-Rule" id="MF_03163"/>
    </source>
</evidence>
<dbReference type="InterPro" id="IPR028589">
    <property type="entry name" value="SPB1-like"/>
</dbReference>
<evidence type="ECO:0000256" key="3">
    <source>
        <dbReference type="ARBA" id="ARBA00022603"/>
    </source>
</evidence>
<feature type="region of interest" description="Disordered" evidence="8">
    <location>
        <begin position="441"/>
        <end position="462"/>
    </location>
</feature>
<feature type="domain" description="Ribosomal RNA methyltransferase FtsJ" evidence="9">
    <location>
        <begin position="24"/>
        <end position="200"/>
    </location>
</feature>
<dbReference type="PANTHER" id="PTHR10920:SF13">
    <property type="entry name" value="PRE-RRNA 2'-O-RIBOSE RNA METHYLTRANSFERASE FTSJ3"/>
    <property type="match status" value="1"/>
</dbReference>
<dbReference type="InterPro" id="IPR012920">
    <property type="entry name" value="rRNA_MeTfrase_SPB1-like_C"/>
</dbReference>
<feature type="region of interest" description="Disordered" evidence="8">
    <location>
        <begin position="362"/>
        <end position="385"/>
    </location>
</feature>
<dbReference type="Pfam" id="PF11861">
    <property type="entry name" value="DUF3381"/>
    <property type="match status" value="1"/>
</dbReference>
<evidence type="ECO:0000313" key="12">
    <source>
        <dbReference type="EMBL" id="TFB05521.1"/>
    </source>
</evidence>
<comment type="caution">
    <text evidence="12">The sequence shown here is derived from an EMBL/GenBank/DDBJ whole genome shotgun (WGS) entry which is preliminary data.</text>
</comment>
<accession>A0ABY2HBM1</accession>
<feature type="region of interest" description="Disordered" evidence="8">
    <location>
        <begin position="484"/>
        <end position="554"/>
    </location>
</feature>
<evidence type="ECO:0000256" key="6">
    <source>
        <dbReference type="ARBA" id="ARBA00023242"/>
    </source>
</evidence>
<evidence type="ECO:0000259" key="10">
    <source>
        <dbReference type="Pfam" id="PF07780"/>
    </source>
</evidence>
<dbReference type="InterPro" id="IPR002877">
    <property type="entry name" value="RNA_MeTrfase_FtsJ_dom"/>
</dbReference>
<feature type="binding site" evidence="7">
    <location>
        <position position="92"/>
    </location>
    <ligand>
        <name>S-adenosyl-L-methionine</name>
        <dbReference type="ChEBI" id="CHEBI:59789"/>
    </ligand>
</feature>
<keyword evidence="13" id="KW-1185">Reference proteome</keyword>
<proteinExistence type="inferred from homology"/>
<dbReference type="Pfam" id="PF01728">
    <property type="entry name" value="FtsJ"/>
    <property type="match status" value="1"/>
</dbReference>
<keyword evidence="1 7" id="KW-0690">Ribosome biogenesis</keyword>
<dbReference type="HAMAP" id="MF_01547">
    <property type="entry name" value="RNA_methyltr_E"/>
    <property type="match status" value="1"/>
</dbReference>
<organism evidence="12 13">
    <name type="scientific">Trichoderma ghanense</name>
    <dbReference type="NCBI Taxonomy" id="65468"/>
    <lineage>
        <taxon>Eukaryota</taxon>
        <taxon>Fungi</taxon>
        <taxon>Dikarya</taxon>
        <taxon>Ascomycota</taxon>
        <taxon>Pezizomycotina</taxon>
        <taxon>Sordariomycetes</taxon>
        <taxon>Hypocreomycetidae</taxon>
        <taxon>Hypocreales</taxon>
        <taxon>Hypocreaceae</taxon>
        <taxon>Trichoderma</taxon>
    </lineage>
</organism>
<keyword evidence="4 7" id="KW-0808">Transferase</keyword>
<feature type="compositionally biased region" description="Basic and acidic residues" evidence="8">
    <location>
        <begin position="362"/>
        <end position="371"/>
    </location>
</feature>
<name>A0ABY2HBM1_9HYPO</name>
<evidence type="ECO:0000256" key="2">
    <source>
        <dbReference type="ARBA" id="ARBA00022552"/>
    </source>
</evidence>
<keyword evidence="5 7" id="KW-0949">S-adenosyl-L-methionine</keyword>
<gene>
    <name evidence="12" type="ORF">CCMA1212_002391</name>
</gene>
<dbReference type="Pfam" id="PF07780">
    <property type="entry name" value="Spb1_C"/>
    <property type="match status" value="1"/>
</dbReference>
<dbReference type="HAMAP" id="MF_03163">
    <property type="entry name" value="RNA_methyltr_E_SPB1"/>
    <property type="match status" value="1"/>
</dbReference>
<feature type="region of interest" description="Disordered" evidence="8">
    <location>
        <begin position="570"/>
        <end position="641"/>
    </location>
</feature>
<dbReference type="RefSeq" id="XP_073561722.1">
    <property type="nucleotide sequence ID" value="XM_073699774.1"/>
</dbReference>
<evidence type="ECO:0000259" key="11">
    <source>
        <dbReference type="Pfam" id="PF11861"/>
    </source>
</evidence>
<feature type="binding site" evidence="7">
    <location>
        <position position="58"/>
    </location>
    <ligand>
        <name>S-adenosyl-L-methionine</name>
        <dbReference type="ChEBI" id="CHEBI:59789"/>
    </ligand>
</feature>
<evidence type="ECO:0000256" key="8">
    <source>
        <dbReference type="SAM" id="MobiDB-lite"/>
    </source>
</evidence>
<feature type="binding site" evidence="7">
    <location>
        <position position="56"/>
    </location>
    <ligand>
        <name>S-adenosyl-L-methionine</name>
        <dbReference type="ChEBI" id="CHEBI:59789"/>
    </ligand>
</feature>
<dbReference type="GO" id="GO:0008168">
    <property type="term" value="F:methyltransferase activity"/>
    <property type="evidence" value="ECO:0007669"/>
    <property type="project" value="UniProtKB-KW"/>
</dbReference>
<evidence type="ECO:0000256" key="5">
    <source>
        <dbReference type="ARBA" id="ARBA00022691"/>
    </source>
</evidence>
<dbReference type="PANTHER" id="PTHR10920">
    <property type="entry name" value="RIBOSOMAL RNA METHYLTRANSFERASE"/>
    <property type="match status" value="1"/>
</dbReference>
<dbReference type="InterPro" id="IPR015507">
    <property type="entry name" value="rRNA-MeTfrase_E"/>
</dbReference>
<dbReference type="InterPro" id="IPR029063">
    <property type="entry name" value="SAM-dependent_MTases_sf"/>
</dbReference>
<feature type="binding site" evidence="7">
    <location>
        <position position="117"/>
    </location>
    <ligand>
        <name>S-adenosyl-L-methionine</name>
        <dbReference type="ChEBI" id="CHEBI:59789"/>
    </ligand>
</feature>
<dbReference type="Gene3D" id="3.40.50.150">
    <property type="entry name" value="Vaccinia Virus protein VP39"/>
    <property type="match status" value="1"/>
</dbReference>
<evidence type="ECO:0000256" key="1">
    <source>
        <dbReference type="ARBA" id="ARBA00022517"/>
    </source>
</evidence>
<sequence length="828" mass="93121">MAIQKKHGKGRLDKWYKLAKEKGYRARAAFKLIQLNKKYGFLEKSKVLLDLCAAPGSWCQVAAEVMPVNSLIVGVDLAPIKPIPRVITFQSDITTDKCRATIRQHFKTWKADTVLHDGAPNVGTAWAQDSFNQAELALQSLKLATEFLAEGGTFVTKVFRSKDYNPLLWVLNQLFTKVEATKPPSSRNVSAEIFVVCRGYKAPKHIDPRFLDPRSVFAELAGGTPNNEAKVYNPEVKKRKRDGYEEGEYIQFKEIAASDFIQTNDPIAILGSYNKLSFHQSPNGDIALAALDKLPETTAEIRQCCADLKVLGRKEFKLLLKWRLRVRDIFGLSQKKAAAPEVSEEVAGVESMDEELRIQEELQAMKDNENAKRKREKRKENEQKRREIVRMQLNMMAPMDIGMEESGPMGEGAMFSLKTIDKTNGMNRFSRGKMIAVPNTETKAAEEAQDASAEQADSDSEEDLLETELDAMYEQFRERKLEADTKYRAKKARKEHKDDEWEGLSGGEEGAESDASELKEDDDSSDDEDDSLPANGFLTDLDGQAGEAQDGLSRKASAFFSQDIFKEITGGSLLGGEEEQEGEKATASGTTAPTQELPTQKTMQKLSLNDHQVDSDDEDGFEVVRAEEDDDWEDKDKRRSDGRIDIDIITAEAMTLAHQLATGQKTTHDAIDDGFNKRAFRDKDGLPEWFLDDEGKHDKPQKPITKAAAAAIKEKLRAFNARPIKKVREAKARKKFKTAQKLEKLKKKSDMLAADEGMTEKEKAESIQKLLSKAKRQKPRQPAKLVVARGLNRGIQGRPKGVKGRYRIVDARMKKELRAQKRIQKRKK</sequence>